<keyword evidence="4" id="KW-0964">Secreted</keyword>
<feature type="disulfide bond" evidence="12">
    <location>
        <begin position="71"/>
        <end position="75"/>
    </location>
</feature>
<dbReference type="PROSITE" id="PS51910">
    <property type="entry name" value="GH18_2"/>
    <property type="match status" value="1"/>
</dbReference>
<dbReference type="SUPFAM" id="SSF57016">
    <property type="entry name" value="Plant lectins/antimicrobial peptides"/>
    <property type="match status" value="1"/>
</dbReference>
<feature type="domain" description="GH18" evidence="16">
    <location>
        <begin position="89"/>
        <end position="446"/>
    </location>
</feature>
<evidence type="ECO:0000256" key="5">
    <source>
        <dbReference type="ARBA" id="ARBA00022669"/>
    </source>
</evidence>
<dbReference type="Gene3D" id="3.30.60.10">
    <property type="entry name" value="Endochitinase-like"/>
    <property type="match status" value="1"/>
</dbReference>
<dbReference type="SMART" id="SM00636">
    <property type="entry name" value="Glyco_18"/>
    <property type="match status" value="1"/>
</dbReference>
<evidence type="ECO:0000256" key="14">
    <source>
        <dbReference type="RuleBase" id="RU004453"/>
    </source>
</evidence>
<evidence type="ECO:0000256" key="2">
    <source>
        <dbReference type="ARBA" id="ARBA00004613"/>
    </source>
</evidence>
<evidence type="ECO:0000256" key="7">
    <source>
        <dbReference type="ARBA" id="ARBA00023024"/>
    </source>
</evidence>
<dbReference type="SUPFAM" id="SSF51445">
    <property type="entry name" value="(Trans)glycosidases"/>
    <property type="match status" value="1"/>
</dbReference>
<dbReference type="GeneID" id="87816365"/>
<evidence type="ECO:0000256" key="4">
    <source>
        <dbReference type="ARBA" id="ARBA00022525"/>
    </source>
</evidence>
<dbReference type="GO" id="GO:0008061">
    <property type="term" value="F:chitin binding"/>
    <property type="evidence" value="ECO:0007669"/>
    <property type="project" value="UniProtKB-UniRule"/>
</dbReference>
<feature type="domain" description="Chitin-binding type-1" evidence="15">
    <location>
        <begin position="7"/>
        <end position="77"/>
    </location>
</feature>
<dbReference type="GO" id="GO:0008843">
    <property type="term" value="F:endochitinase activity"/>
    <property type="evidence" value="ECO:0007669"/>
    <property type="project" value="UniProtKB-EC"/>
</dbReference>
<name>A0AAN6V7B3_9PEZI</name>
<dbReference type="PANTHER" id="PTHR47700">
    <property type="entry name" value="V CHITINASE, PUTATIVE (AFU_ORTHOLOGUE AFUA_6G13720)-RELATED"/>
    <property type="match status" value="1"/>
</dbReference>
<comment type="similarity">
    <text evidence="14">Belongs to the glycosyl hydrolase 18 family.</text>
</comment>
<dbReference type="InterPro" id="IPR001579">
    <property type="entry name" value="Glyco_hydro_18_chit_AS"/>
</dbReference>
<evidence type="ECO:0000313" key="17">
    <source>
        <dbReference type="EMBL" id="KAK4146129.1"/>
    </source>
</evidence>
<evidence type="ECO:0000256" key="9">
    <source>
        <dbReference type="ARBA" id="ARBA00023277"/>
    </source>
</evidence>
<dbReference type="EMBL" id="MU853563">
    <property type="protein sequence ID" value="KAK4146129.1"/>
    <property type="molecule type" value="Genomic_DNA"/>
</dbReference>
<feature type="disulfide bond" evidence="12">
    <location>
        <begin position="33"/>
        <end position="45"/>
    </location>
</feature>
<dbReference type="GO" id="GO:0005576">
    <property type="term" value="C:extracellular region"/>
    <property type="evidence" value="ECO:0007669"/>
    <property type="project" value="UniProtKB-SubCell"/>
</dbReference>
<dbReference type="InterPro" id="IPR036861">
    <property type="entry name" value="Endochitinase-like_sf"/>
</dbReference>
<evidence type="ECO:0000259" key="15">
    <source>
        <dbReference type="PROSITE" id="PS50941"/>
    </source>
</evidence>
<evidence type="ECO:0000256" key="6">
    <source>
        <dbReference type="ARBA" id="ARBA00022801"/>
    </source>
</evidence>
<comment type="catalytic activity">
    <reaction evidence="1">
        <text>Random endo-hydrolysis of N-acetyl-beta-D-glucosaminide (1-&gt;4)-beta-linkages in chitin and chitodextrins.</text>
        <dbReference type="EC" id="3.2.1.14"/>
    </reaction>
</comment>
<gene>
    <name evidence="17" type="ORF">C8A04DRAFT_25939</name>
</gene>
<dbReference type="Gene3D" id="3.20.20.80">
    <property type="entry name" value="Glycosidases"/>
    <property type="match status" value="1"/>
</dbReference>
<reference evidence="17" key="1">
    <citation type="journal article" date="2023" name="Mol. Phylogenet. Evol.">
        <title>Genome-scale phylogeny and comparative genomics of the fungal order Sordariales.</title>
        <authorList>
            <person name="Hensen N."/>
            <person name="Bonometti L."/>
            <person name="Westerberg I."/>
            <person name="Brannstrom I.O."/>
            <person name="Guillou S."/>
            <person name="Cros-Aarteil S."/>
            <person name="Calhoun S."/>
            <person name="Haridas S."/>
            <person name="Kuo A."/>
            <person name="Mondo S."/>
            <person name="Pangilinan J."/>
            <person name="Riley R."/>
            <person name="LaButti K."/>
            <person name="Andreopoulos B."/>
            <person name="Lipzen A."/>
            <person name="Chen C."/>
            <person name="Yan M."/>
            <person name="Daum C."/>
            <person name="Ng V."/>
            <person name="Clum A."/>
            <person name="Steindorff A."/>
            <person name="Ohm R.A."/>
            <person name="Martin F."/>
            <person name="Silar P."/>
            <person name="Natvig D.O."/>
            <person name="Lalanne C."/>
            <person name="Gautier V."/>
            <person name="Ament-Velasquez S.L."/>
            <person name="Kruys A."/>
            <person name="Hutchinson M.I."/>
            <person name="Powell A.J."/>
            <person name="Barry K."/>
            <person name="Miller A.N."/>
            <person name="Grigoriev I.V."/>
            <person name="Debuchy R."/>
            <person name="Gladieux P."/>
            <person name="Hiltunen Thoren M."/>
            <person name="Johannesson H."/>
        </authorList>
    </citation>
    <scope>NUCLEOTIDE SEQUENCE</scope>
    <source>
        <strain evidence="17">CBS 141.50</strain>
    </source>
</reference>
<evidence type="ECO:0000256" key="10">
    <source>
        <dbReference type="ARBA" id="ARBA00023295"/>
    </source>
</evidence>
<evidence type="ECO:0000259" key="16">
    <source>
        <dbReference type="PROSITE" id="PS51910"/>
    </source>
</evidence>
<sequence length="446" mass="50140">MPAAVDNAICGPQKPGTVRPSDKNINLAALNPCPLNACCNTWGQCGTTKEFCVDTTVYGAPGTAAKSTYGCISNCGIDIVNNDKAPAKFERITYFEAWNDSRPCLNMDVDEVTDLNTIIHFEFGWINEDFTISVQDAEEQFEKFVKANTKLKEVISYGGWACSNEHPASHIIRRAVQLENRLTFAANVVDFVKKHNLDGVDFDWEYPGVDDIGGSDPWAAEDGENYLEFLKLVKQGLMSGATASFTAPASYWHLRHFPIGDIAKVVGYVEGLRTRQFLRSHINKTQTENALSMMTKAGVPSYKVFVGISSYGRSFKMAKPECYDGALQVMLTEAMSGYDEAASGYDDVFDFYRDFMHDTLSERLRGMILDDTQPLAGFFNCYYTEGEIGNREDASKYDCKDPPNGYMQSYTFREIRDRDGLNKTLSKEGIDMERVQFDKYTWQFHC</sequence>
<proteinExistence type="inferred from homology"/>
<dbReference type="InterPro" id="IPR001002">
    <property type="entry name" value="Chitin-bd_1"/>
</dbReference>
<keyword evidence="11" id="KW-0624">Polysaccharide degradation</keyword>
<dbReference type="GO" id="GO:0006032">
    <property type="term" value="P:chitin catabolic process"/>
    <property type="evidence" value="ECO:0007669"/>
    <property type="project" value="UniProtKB-KW"/>
</dbReference>
<dbReference type="PROSITE" id="PS50941">
    <property type="entry name" value="CHIT_BIND_I_2"/>
    <property type="match status" value="1"/>
</dbReference>
<dbReference type="InterPro" id="IPR017853">
    <property type="entry name" value="GH"/>
</dbReference>
<feature type="disulfide bond" evidence="12">
    <location>
        <begin position="38"/>
        <end position="52"/>
    </location>
</feature>
<dbReference type="InterPro" id="IPR011583">
    <property type="entry name" value="Chitinase_II/V-like_cat"/>
</dbReference>
<dbReference type="Pfam" id="PF00187">
    <property type="entry name" value="Chitin_bind_1"/>
    <property type="match status" value="1"/>
</dbReference>
<comment type="subcellular location">
    <subcellularLocation>
        <location evidence="2">Secreted</location>
    </subcellularLocation>
</comment>
<evidence type="ECO:0000256" key="13">
    <source>
        <dbReference type="RuleBase" id="RU000489"/>
    </source>
</evidence>
<dbReference type="InterPro" id="IPR053214">
    <property type="entry name" value="LysM12-like"/>
</dbReference>
<keyword evidence="10 13" id="KW-0326">Glycosidase</keyword>
<keyword evidence="18" id="KW-1185">Reference proteome</keyword>
<evidence type="ECO:0000256" key="1">
    <source>
        <dbReference type="ARBA" id="ARBA00000822"/>
    </source>
</evidence>
<organism evidence="17 18">
    <name type="scientific">Dichotomopilus funicola</name>
    <dbReference type="NCBI Taxonomy" id="1934379"/>
    <lineage>
        <taxon>Eukaryota</taxon>
        <taxon>Fungi</taxon>
        <taxon>Dikarya</taxon>
        <taxon>Ascomycota</taxon>
        <taxon>Pezizomycotina</taxon>
        <taxon>Sordariomycetes</taxon>
        <taxon>Sordariomycetidae</taxon>
        <taxon>Sordariales</taxon>
        <taxon>Chaetomiaceae</taxon>
        <taxon>Dichotomopilus</taxon>
    </lineage>
</organism>
<accession>A0AAN6V7B3</accession>
<keyword evidence="7" id="KW-0146">Chitin degradation</keyword>
<keyword evidence="9" id="KW-0119">Carbohydrate metabolism</keyword>
<dbReference type="AlphaFoldDB" id="A0AAN6V7B3"/>
<dbReference type="RefSeq" id="XP_062639500.1">
    <property type="nucleotide sequence ID" value="XM_062779752.1"/>
</dbReference>
<keyword evidence="5 12" id="KW-0147">Chitin-binding</keyword>
<dbReference type="GO" id="GO:0000272">
    <property type="term" value="P:polysaccharide catabolic process"/>
    <property type="evidence" value="ECO:0007669"/>
    <property type="project" value="UniProtKB-KW"/>
</dbReference>
<evidence type="ECO:0000313" key="18">
    <source>
        <dbReference type="Proteomes" id="UP001302676"/>
    </source>
</evidence>
<evidence type="ECO:0000256" key="8">
    <source>
        <dbReference type="ARBA" id="ARBA00023026"/>
    </source>
</evidence>
<evidence type="ECO:0000256" key="11">
    <source>
        <dbReference type="ARBA" id="ARBA00023326"/>
    </source>
</evidence>
<keyword evidence="12" id="KW-1015">Disulfide bond</keyword>
<dbReference type="PANTHER" id="PTHR47700:SF2">
    <property type="entry name" value="CHITINASE"/>
    <property type="match status" value="1"/>
</dbReference>
<keyword evidence="6 13" id="KW-0378">Hydrolase</keyword>
<dbReference type="CDD" id="cd00035">
    <property type="entry name" value="ChtBD1"/>
    <property type="match status" value="1"/>
</dbReference>
<evidence type="ECO:0000256" key="3">
    <source>
        <dbReference type="ARBA" id="ARBA00012729"/>
    </source>
</evidence>
<dbReference type="Proteomes" id="UP001302676">
    <property type="component" value="Unassembled WGS sequence"/>
</dbReference>
<evidence type="ECO:0000256" key="12">
    <source>
        <dbReference type="PROSITE-ProRule" id="PRU00261"/>
    </source>
</evidence>
<dbReference type="Pfam" id="PF00704">
    <property type="entry name" value="Glyco_hydro_18"/>
    <property type="match status" value="1"/>
</dbReference>
<protein>
    <recommendedName>
        <fullName evidence="3">chitinase</fullName>
        <ecNumber evidence="3">3.2.1.14</ecNumber>
    </recommendedName>
</protein>
<dbReference type="InterPro" id="IPR001223">
    <property type="entry name" value="Glyco_hydro18_cat"/>
</dbReference>
<keyword evidence="8" id="KW-0843">Virulence</keyword>
<dbReference type="PROSITE" id="PS01095">
    <property type="entry name" value="GH18_1"/>
    <property type="match status" value="1"/>
</dbReference>
<reference evidence="17" key="2">
    <citation type="submission" date="2023-05" db="EMBL/GenBank/DDBJ databases">
        <authorList>
            <consortium name="Lawrence Berkeley National Laboratory"/>
            <person name="Steindorff A."/>
            <person name="Hensen N."/>
            <person name="Bonometti L."/>
            <person name="Westerberg I."/>
            <person name="Brannstrom I.O."/>
            <person name="Guillou S."/>
            <person name="Cros-Aarteil S."/>
            <person name="Calhoun S."/>
            <person name="Haridas S."/>
            <person name="Kuo A."/>
            <person name="Mondo S."/>
            <person name="Pangilinan J."/>
            <person name="Riley R."/>
            <person name="Labutti K."/>
            <person name="Andreopoulos B."/>
            <person name="Lipzen A."/>
            <person name="Chen C."/>
            <person name="Yanf M."/>
            <person name="Daum C."/>
            <person name="Ng V."/>
            <person name="Clum A."/>
            <person name="Ohm R."/>
            <person name="Martin F."/>
            <person name="Silar P."/>
            <person name="Natvig D."/>
            <person name="Lalanne C."/>
            <person name="Gautier V."/>
            <person name="Ament-Velasquez S.L."/>
            <person name="Kruys A."/>
            <person name="Hutchinson M.I."/>
            <person name="Powell A.J."/>
            <person name="Barry K."/>
            <person name="Miller A.N."/>
            <person name="Grigoriev I.V."/>
            <person name="Debuchy R."/>
            <person name="Gladieux P."/>
            <person name="Thoren M.H."/>
            <person name="Johannesson H."/>
        </authorList>
    </citation>
    <scope>NUCLEOTIDE SEQUENCE</scope>
    <source>
        <strain evidence="17">CBS 141.50</strain>
    </source>
</reference>
<dbReference type="EC" id="3.2.1.14" evidence="3"/>
<comment type="caution">
    <text evidence="17">The sequence shown here is derived from an EMBL/GenBank/DDBJ whole genome shotgun (WGS) entry which is preliminary data.</text>
</comment>
<comment type="caution">
    <text evidence="12">Lacks conserved residue(s) required for the propagation of feature annotation.</text>
</comment>